<evidence type="ECO:0008006" key="3">
    <source>
        <dbReference type="Google" id="ProtNLM"/>
    </source>
</evidence>
<gene>
    <name evidence="1" type="ORF">J2W95_001175</name>
</gene>
<accession>A0ABU1S0E1</accession>
<dbReference type="RefSeq" id="WP_310004890.1">
    <property type="nucleotide sequence ID" value="NZ_JAVDTX010000002.1"/>
</dbReference>
<comment type="caution">
    <text evidence="1">The sequence shown here is derived from an EMBL/GenBank/DDBJ whole genome shotgun (WGS) entry which is preliminary data.</text>
</comment>
<dbReference type="Proteomes" id="UP001261871">
    <property type="component" value="Unassembled WGS sequence"/>
</dbReference>
<organism evidence="1 2">
    <name type="scientific">Flavobacterium granuli</name>
    <dbReference type="NCBI Taxonomy" id="280093"/>
    <lineage>
        <taxon>Bacteria</taxon>
        <taxon>Pseudomonadati</taxon>
        <taxon>Bacteroidota</taxon>
        <taxon>Flavobacteriia</taxon>
        <taxon>Flavobacteriales</taxon>
        <taxon>Flavobacteriaceae</taxon>
        <taxon>Flavobacterium</taxon>
    </lineage>
</organism>
<reference evidence="1 2" key="1">
    <citation type="submission" date="2023-07" db="EMBL/GenBank/DDBJ databases">
        <title>Sorghum-associated microbial communities from plants grown in Nebraska, USA.</title>
        <authorList>
            <person name="Schachtman D."/>
        </authorList>
    </citation>
    <scope>NUCLEOTIDE SEQUENCE [LARGE SCALE GENOMIC DNA]</scope>
    <source>
        <strain evidence="1 2">BE124</strain>
    </source>
</reference>
<protein>
    <recommendedName>
        <fullName evidence="3">GyrI-like small molecule binding domain-containing protein</fullName>
    </recommendedName>
</protein>
<sequence length="92" mass="10560">MTEENKVIEIPIKVILIGEFKEFHSWVKNVQDCINKLGVNSKLLHLDKKGFATNGYDLKNHKTETPYPVKTYLMVQDPEIQTAVPFKSLSNN</sequence>
<keyword evidence="2" id="KW-1185">Reference proteome</keyword>
<evidence type="ECO:0000313" key="2">
    <source>
        <dbReference type="Proteomes" id="UP001261871"/>
    </source>
</evidence>
<dbReference type="EMBL" id="JAVDTX010000002">
    <property type="protein sequence ID" value="MDR6844484.1"/>
    <property type="molecule type" value="Genomic_DNA"/>
</dbReference>
<proteinExistence type="predicted"/>
<evidence type="ECO:0000313" key="1">
    <source>
        <dbReference type="EMBL" id="MDR6844484.1"/>
    </source>
</evidence>
<name>A0ABU1S0E1_9FLAO</name>